<dbReference type="OrthoDB" id="5470806at2"/>
<sequence>MKEILIKSIMIPLPDYMTIKETDTVYDIFQILETNKPDGRHAHRDVIVVDGNGKFKGKVTMLDIFRTLEPNYKKLFQNYEGKTLTKDYVINAMRDFDLWIEPIKNICERGARIKVSEIMHVPSKGEYLQENDSLEKALHEYVMGAHQPLIVKNGDAVTGVLRFGDLFEVVREQMLACPLPE</sequence>
<organism evidence="4 5">
    <name type="scientific">Desulfobacter hydrogenophilus</name>
    <dbReference type="NCBI Taxonomy" id="2291"/>
    <lineage>
        <taxon>Bacteria</taxon>
        <taxon>Pseudomonadati</taxon>
        <taxon>Thermodesulfobacteriota</taxon>
        <taxon>Desulfobacteria</taxon>
        <taxon>Desulfobacterales</taxon>
        <taxon>Desulfobacteraceae</taxon>
        <taxon>Desulfobacter</taxon>
    </lineage>
</organism>
<evidence type="ECO:0000256" key="1">
    <source>
        <dbReference type="PROSITE-ProRule" id="PRU00703"/>
    </source>
</evidence>
<feature type="domain" description="CBS" evidence="2">
    <location>
        <begin position="10"/>
        <end position="75"/>
    </location>
</feature>
<dbReference type="SUPFAM" id="SSF54631">
    <property type="entry name" value="CBS-domain pair"/>
    <property type="match status" value="1"/>
</dbReference>
<dbReference type="PROSITE" id="PS51371">
    <property type="entry name" value="CBS"/>
    <property type="match status" value="1"/>
</dbReference>
<evidence type="ECO:0000313" key="6">
    <source>
        <dbReference type="Proteomes" id="UP000293902"/>
    </source>
</evidence>
<dbReference type="Proteomes" id="UP000293902">
    <property type="component" value="Chromosome"/>
</dbReference>
<dbReference type="Gene3D" id="3.10.580.10">
    <property type="entry name" value="CBS-domain"/>
    <property type="match status" value="1"/>
</dbReference>
<dbReference type="EMBL" id="CP036313">
    <property type="protein sequence ID" value="QBH11814.1"/>
    <property type="molecule type" value="Genomic_DNA"/>
</dbReference>
<name>A0A328F8N0_9BACT</name>
<dbReference type="EMBL" id="QLNI01000033">
    <property type="protein sequence ID" value="RAM01044.1"/>
    <property type="molecule type" value="Genomic_DNA"/>
</dbReference>
<dbReference type="Proteomes" id="UP000248798">
    <property type="component" value="Unassembled WGS sequence"/>
</dbReference>
<dbReference type="InterPro" id="IPR000644">
    <property type="entry name" value="CBS_dom"/>
</dbReference>
<dbReference type="AlphaFoldDB" id="A0A328F8N0"/>
<evidence type="ECO:0000313" key="3">
    <source>
        <dbReference type="EMBL" id="QBH11814.1"/>
    </source>
</evidence>
<protein>
    <submittedName>
        <fullName evidence="3">CBS domain-containing protein</fullName>
    </submittedName>
    <submittedName>
        <fullName evidence="4">Transcriptional regulator</fullName>
    </submittedName>
</protein>
<reference evidence="4 5" key="1">
    <citation type="submission" date="2018-06" db="EMBL/GenBank/DDBJ databases">
        <title>Complete Genome Sequence of Desulfobacter hydrogenophilus (DSM3380).</title>
        <authorList>
            <person name="Marietou A."/>
            <person name="Schreiber L."/>
            <person name="Marshall I."/>
            <person name="Jorgensen B."/>
        </authorList>
    </citation>
    <scope>NUCLEOTIDE SEQUENCE [LARGE SCALE GENOMIC DNA]</scope>
    <source>
        <strain evidence="4 5">DSM 3380</strain>
    </source>
</reference>
<reference evidence="3 6" key="2">
    <citation type="submission" date="2019-02" db="EMBL/GenBank/DDBJ databases">
        <title>Complete genome sequence of Desulfobacter hydrogenophilus AcRS1.</title>
        <authorList>
            <person name="Marietou A."/>
            <person name="Lund M.B."/>
            <person name="Marshall I.P.G."/>
            <person name="Schreiber L."/>
            <person name="Jorgensen B."/>
        </authorList>
    </citation>
    <scope>NUCLEOTIDE SEQUENCE [LARGE SCALE GENOMIC DNA]</scope>
    <source>
        <strain evidence="3 6">AcRS1</strain>
    </source>
</reference>
<dbReference type="Pfam" id="PF00571">
    <property type="entry name" value="CBS"/>
    <property type="match status" value="1"/>
</dbReference>
<dbReference type="RefSeq" id="WP_111958405.1">
    <property type="nucleotide sequence ID" value="NZ_CP036313.1"/>
</dbReference>
<gene>
    <name evidence="4" type="ORF">DO021_15760</name>
    <name evidence="3" type="ORF">EYB58_02050</name>
</gene>
<proteinExistence type="predicted"/>
<dbReference type="InterPro" id="IPR046342">
    <property type="entry name" value="CBS_dom_sf"/>
</dbReference>
<keyword evidence="6" id="KW-1185">Reference proteome</keyword>
<evidence type="ECO:0000313" key="4">
    <source>
        <dbReference type="EMBL" id="RAM01044.1"/>
    </source>
</evidence>
<evidence type="ECO:0000259" key="2">
    <source>
        <dbReference type="PROSITE" id="PS51371"/>
    </source>
</evidence>
<evidence type="ECO:0000313" key="5">
    <source>
        <dbReference type="Proteomes" id="UP000248798"/>
    </source>
</evidence>
<keyword evidence="1" id="KW-0129">CBS domain</keyword>
<accession>A0A328F8N0</accession>